<organism evidence="4 5">
    <name type="scientific">Acuticoccus sediminis</name>
    <dbReference type="NCBI Taxonomy" id="2184697"/>
    <lineage>
        <taxon>Bacteria</taxon>
        <taxon>Pseudomonadati</taxon>
        <taxon>Pseudomonadota</taxon>
        <taxon>Alphaproteobacteria</taxon>
        <taxon>Hyphomicrobiales</taxon>
        <taxon>Amorphaceae</taxon>
        <taxon>Acuticoccus</taxon>
    </lineage>
</organism>
<dbReference type="Gene3D" id="3.40.50.720">
    <property type="entry name" value="NAD(P)-binding Rossmann-like Domain"/>
    <property type="match status" value="1"/>
</dbReference>
<dbReference type="GO" id="GO:0006633">
    <property type="term" value="P:fatty acid biosynthetic process"/>
    <property type="evidence" value="ECO:0007669"/>
    <property type="project" value="TreeGrafter"/>
</dbReference>
<dbReference type="InterPro" id="IPR036291">
    <property type="entry name" value="NAD(P)-bd_dom_sf"/>
</dbReference>
<dbReference type="GO" id="GO:0016616">
    <property type="term" value="F:oxidoreductase activity, acting on the CH-OH group of donors, NAD or NADP as acceptor"/>
    <property type="evidence" value="ECO:0007669"/>
    <property type="project" value="UniProtKB-ARBA"/>
</dbReference>
<evidence type="ECO:0000313" key="5">
    <source>
        <dbReference type="Proteomes" id="UP000249590"/>
    </source>
</evidence>
<feature type="domain" description="Ketoreductase" evidence="3">
    <location>
        <begin position="4"/>
        <end position="187"/>
    </location>
</feature>
<dbReference type="EMBL" id="QHHQ01000004">
    <property type="protein sequence ID" value="RAI00316.1"/>
    <property type="molecule type" value="Genomic_DNA"/>
</dbReference>
<reference evidence="4 5" key="1">
    <citation type="submission" date="2018-05" db="EMBL/GenBank/DDBJ databases">
        <title>Acuticoccus sediminis sp. nov., isolated from deep-sea sediment of Indian Ocean.</title>
        <authorList>
            <person name="Liu X."/>
            <person name="Lai Q."/>
            <person name="Du Y."/>
            <person name="Sun F."/>
            <person name="Zhang X."/>
            <person name="Wang S."/>
            <person name="Shao Z."/>
        </authorList>
    </citation>
    <scope>NUCLEOTIDE SEQUENCE [LARGE SCALE GENOMIC DNA]</scope>
    <source>
        <strain evidence="4 5">PTG4-2</strain>
    </source>
</reference>
<dbReference type="CDD" id="cd05233">
    <property type="entry name" value="SDR_c"/>
    <property type="match status" value="1"/>
</dbReference>
<dbReference type="AlphaFoldDB" id="A0A8B2NLD4"/>
<dbReference type="SUPFAM" id="SSF51735">
    <property type="entry name" value="NAD(P)-binding Rossmann-fold domains"/>
    <property type="match status" value="1"/>
</dbReference>
<evidence type="ECO:0000259" key="3">
    <source>
        <dbReference type="SMART" id="SM00822"/>
    </source>
</evidence>
<dbReference type="PRINTS" id="PR00080">
    <property type="entry name" value="SDRFAMILY"/>
</dbReference>
<dbReference type="PANTHER" id="PTHR42760:SF133">
    <property type="entry name" value="3-OXOACYL-[ACYL-CARRIER-PROTEIN] REDUCTASE"/>
    <property type="match status" value="1"/>
</dbReference>
<dbReference type="Pfam" id="PF13561">
    <property type="entry name" value="adh_short_C2"/>
    <property type="match status" value="1"/>
</dbReference>
<comment type="caution">
    <text evidence="4">The sequence shown here is derived from an EMBL/GenBank/DDBJ whole genome shotgun (WGS) entry which is preliminary data.</text>
</comment>
<name>A0A8B2NLD4_9HYPH</name>
<evidence type="ECO:0000256" key="2">
    <source>
        <dbReference type="ARBA" id="ARBA00023002"/>
    </source>
</evidence>
<proteinExistence type="inferred from homology"/>
<dbReference type="GO" id="GO:0048038">
    <property type="term" value="F:quinone binding"/>
    <property type="evidence" value="ECO:0007669"/>
    <property type="project" value="TreeGrafter"/>
</dbReference>
<dbReference type="InterPro" id="IPR057326">
    <property type="entry name" value="KR_dom"/>
</dbReference>
<keyword evidence="5" id="KW-1185">Reference proteome</keyword>
<dbReference type="InterPro" id="IPR002347">
    <property type="entry name" value="SDR_fam"/>
</dbReference>
<comment type="similarity">
    <text evidence="1">Belongs to the short-chain dehydrogenases/reductases (SDR) family.</text>
</comment>
<dbReference type="PRINTS" id="PR00081">
    <property type="entry name" value="GDHRDH"/>
</dbReference>
<dbReference type="PANTHER" id="PTHR42760">
    <property type="entry name" value="SHORT-CHAIN DEHYDROGENASES/REDUCTASES FAMILY MEMBER"/>
    <property type="match status" value="1"/>
</dbReference>
<keyword evidence="2" id="KW-0560">Oxidoreductase</keyword>
<dbReference type="OrthoDB" id="9790146at2"/>
<dbReference type="SMART" id="SM00822">
    <property type="entry name" value="PKS_KR"/>
    <property type="match status" value="1"/>
</dbReference>
<sequence>MTDKVAIVTGAGRGIGRAVAERFIEEGMRVMLADANPAEGQRAAKALGPESQVMFHECDVAERLDVRNLIAATIDAFGAIDVLANNAAVMGGAEFLELTEEDFDRVLRVNLKGAFLISQGVARHMVERVENGAQPGTIVHMSSVNAVFAMTSQVPYTLSKGALTQLIRVSAVALAPWGIRVNAVGPGSMETDLPPRGSRDTSAMKILMSRTPMGRAGRPQEIASVVAFLASPESSYITGQTVYADGGRLPLDTVVPVD</sequence>
<accession>A0A8B2NLD4</accession>
<dbReference type="Proteomes" id="UP000249590">
    <property type="component" value="Unassembled WGS sequence"/>
</dbReference>
<evidence type="ECO:0000256" key="1">
    <source>
        <dbReference type="ARBA" id="ARBA00006484"/>
    </source>
</evidence>
<gene>
    <name evidence="4" type="ORF">DLJ53_20040</name>
</gene>
<protein>
    <submittedName>
        <fullName evidence="4">Dehydrogenase</fullName>
    </submittedName>
</protein>
<dbReference type="NCBIfam" id="NF005559">
    <property type="entry name" value="PRK07231.1"/>
    <property type="match status" value="1"/>
</dbReference>
<evidence type="ECO:0000313" key="4">
    <source>
        <dbReference type="EMBL" id="RAI00316.1"/>
    </source>
</evidence>
<dbReference type="FunFam" id="3.40.50.720:FF:000084">
    <property type="entry name" value="Short-chain dehydrogenase reductase"/>
    <property type="match status" value="1"/>
</dbReference>